<accession>A0A5C3N0L6</accession>
<dbReference type="Pfam" id="PF12937">
    <property type="entry name" value="F-box-like"/>
    <property type="match status" value="1"/>
</dbReference>
<organism evidence="2 3">
    <name type="scientific">Heliocybe sulcata</name>
    <dbReference type="NCBI Taxonomy" id="5364"/>
    <lineage>
        <taxon>Eukaryota</taxon>
        <taxon>Fungi</taxon>
        <taxon>Dikarya</taxon>
        <taxon>Basidiomycota</taxon>
        <taxon>Agaricomycotina</taxon>
        <taxon>Agaricomycetes</taxon>
        <taxon>Gloeophyllales</taxon>
        <taxon>Gloeophyllaceae</taxon>
        <taxon>Heliocybe</taxon>
    </lineage>
</organism>
<evidence type="ECO:0000313" key="3">
    <source>
        <dbReference type="Proteomes" id="UP000305948"/>
    </source>
</evidence>
<proteinExistence type="predicted"/>
<sequence>MPIQQVSMAAVQPIPGGTIGRHPQELAVLRQGIELEIAELRRKLDDGTLFNRLQPKKHRRRIIEQIVRLKARMNDITPIGLLPDEVLVEIFAFYAGVNVEHDLSSFRFGRPELPNPYLLLQYTVARVCSRWREVALGTPHLWTDIHLSNDAQPNEIAQSLRRSGSLPLRIIGHRISLLKDLAADFSRARRLALCINTVDWIDDVPEGLQLRSLELLNVRPPWDQPPSAPLHRLDLSHLRALTITGVNFDCKNMPILPCLVHFSWKAALEATSVMDPVLDHYTIYAIPDLMSLLCKVPSLRTLELRGPLEPTAQHLAHKQQTDRPQLQRLYLDAPLSFCAALVDHVSWTQDTIVHIRTSGSLHLLQHFQALGSTLAQTYWSNCALDIEIRVMPLTVCYRARQFILQEVMVPQPVLDIDLSYHTNVQSGLVQPEHAAMMMIGRILPAEQVESLTVSSTEDLEGWKEWLAHMRNVSALRTDQRRLCFALAADACSSNDHGDINTQAAILLPRLKYLVIDHTDGHMSPTAYLESLIRVLESRQACGRRLEQLELPLALKPFHDFGVVSRLAGTVQTLTWREMPGI</sequence>
<protein>
    <recommendedName>
        <fullName evidence="1">F-box domain-containing protein</fullName>
    </recommendedName>
</protein>
<feature type="domain" description="F-box" evidence="1">
    <location>
        <begin position="80"/>
        <end position="147"/>
    </location>
</feature>
<dbReference type="AlphaFoldDB" id="A0A5C3N0L6"/>
<name>A0A5C3N0L6_9AGAM</name>
<dbReference type="OrthoDB" id="3221235at2759"/>
<keyword evidence="3" id="KW-1185">Reference proteome</keyword>
<dbReference type="STRING" id="5364.A0A5C3N0L6"/>
<reference evidence="2 3" key="1">
    <citation type="journal article" date="2019" name="Nat. Ecol. Evol.">
        <title>Megaphylogeny resolves global patterns of mushroom evolution.</title>
        <authorList>
            <person name="Varga T."/>
            <person name="Krizsan K."/>
            <person name="Foldi C."/>
            <person name="Dima B."/>
            <person name="Sanchez-Garcia M."/>
            <person name="Sanchez-Ramirez S."/>
            <person name="Szollosi G.J."/>
            <person name="Szarkandi J.G."/>
            <person name="Papp V."/>
            <person name="Albert L."/>
            <person name="Andreopoulos W."/>
            <person name="Angelini C."/>
            <person name="Antonin V."/>
            <person name="Barry K.W."/>
            <person name="Bougher N.L."/>
            <person name="Buchanan P."/>
            <person name="Buyck B."/>
            <person name="Bense V."/>
            <person name="Catcheside P."/>
            <person name="Chovatia M."/>
            <person name="Cooper J."/>
            <person name="Damon W."/>
            <person name="Desjardin D."/>
            <person name="Finy P."/>
            <person name="Geml J."/>
            <person name="Haridas S."/>
            <person name="Hughes K."/>
            <person name="Justo A."/>
            <person name="Karasinski D."/>
            <person name="Kautmanova I."/>
            <person name="Kiss B."/>
            <person name="Kocsube S."/>
            <person name="Kotiranta H."/>
            <person name="LaButti K.M."/>
            <person name="Lechner B.E."/>
            <person name="Liimatainen K."/>
            <person name="Lipzen A."/>
            <person name="Lukacs Z."/>
            <person name="Mihaltcheva S."/>
            <person name="Morgado L.N."/>
            <person name="Niskanen T."/>
            <person name="Noordeloos M.E."/>
            <person name="Ohm R.A."/>
            <person name="Ortiz-Santana B."/>
            <person name="Ovrebo C."/>
            <person name="Racz N."/>
            <person name="Riley R."/>
            <person name="Savchenko A."/>
            <person name="Shiryaev A."/>
            <person name="Soop K."/>
            <person name="Spirin V."/>
            <person name="Szebenyi C."/>
            <person name="Tomsovsky M."/>
            <person name="Tulloss R.E."/>
            <person name="Uehling J."/>
            <person name="Grigoriev I.V."/>
            <person name="Vagvolgyi C."/>
            <person name="Papp T."/>
            <person name="Martin F.M."/>
            <person name="Miettinen O."/>
            <person name="Hibbett D.S."/>
            <person name="Nagy L.G."/>
        </authorList>
    </citation>
    <scope>NUCLEOTIDE SEQUENCE [LARGE SCALE GENOMIC DNA]</scope>
    <source>
        <strain evidence="2 3">OMC1185</strain>
    </source>
</reference>
<dbReference type="InterPro" id="IPR036047">
    <property type="entry name" value="F-box-like_dom_sf"/>
</dbReference>
<evidence type="ECO:0000313" key="2">
    <source>
        <dbReference type="EMBL" id="TFK50703.1"/>
    </source>
</evidence>
<gene>
    <name evidence="2" type="ORF">OE88DRAFT_1645685</name>
</gene>
<dbReference type="EMBL" id="ML213513">
    <property type="protein sequence ID" value="TFK50703.1"/>
    <property type="molecule type" value="Genomic_DNA"/>
</dbReference>
<dbReference type="SUPFAM" id="SSF81383">
    <property type="entry name" value="F-box domain"/>
    <property type="match status" value="1"/>
</dbReference>
<dbReference type="InterPro" id="IPR001810">
    <property type="entry name" value="F-box_dom"/>
</dbReference>
<dbReference type="Proteomes" id="UP000305948">
    <property type="component" value="Unassembled WGS sequence"/>
</dbReference>
<dbReference type="Gene3D" id="1.20.1280.50">
    <property type="match status" value="1"/>
</dbReference>
<evidence type="ECO:0000259" key="1">
    <source>
        <dbReference type="Pfam" id="PF12937"/>
    </source>
</evidence>